<feature type="non-terminal residue" evidence="2">
    <location>
        <position position="1"/>
    </location>
</feature>
<gene>
    <name evidence="2" type="ORF">Anas_02604</name>
</gene>
<feature type="compositionally biased region" description="Low complexity" evidence="1">
    <location>
        <begin position="100"/>
        <end position="115"/>
    </location>
</feature>
<name>A0A5N5SX96_9CRUS</name>
<protein>
    <submittedName>
        <fullName evidence="2">Uncharacterized protein</fullName>
    </submittedName>
</protein>
<proteinExistence type="predicted"/>
<evidence type="ECO:0000313" key="3">
    <source>
        <dbReference type="Proteomes" id="UP000326759"/>
    </source>
</evidence>
<dbReference type="AlphaFoldDB" id="A0A5N5SX96"/>
<accession>A0A5N5SX96</accession>
<feature type="region of interest" description="Disordered" evidence="1">
    <location>
        <begin position="100"/>
        <end position="119"/>
    </location>
</feature>
<feature type="region of interest" description="Disordered" evidence="1">
    <location>
        <begin position="46"/>
        <end position="69"/>
    </location>
</feature>
<keyword evidence="3" id="KW-1185">Reference proteome</keyword>
<evidence type="ECO:0000313" key="2">
    <source>
        <dbReference type="EMBL" id="KAB7498528.1"/>
    </source>
</evidence>
<dbReference type="Proteomes" id="UP000326759">
    <property type="component" value="Unassembled WGS sequence"/>
</dbReference>
<dbReference type="EMBL" id="SEYY01019200">
    <property type="protein sequence ID" value="KAB7498528.1"/>
    <property type="molecule type" value="Genomic_DNA"/>
</dbReference>
<evidence type="ECO:0000256" key="1">
    <source>
        <dbReference type="SAM" id="MobiDB-lite"/>
    </source>
</evidence>
<reference evidence="2 3" key="1">
    <citation type="journal article" date="2019" name="PLoS Biol.">
        <title>Sex chromosomes control vertical transmission of feminizing Wolbachia symbionts in an isopod.</title>
        <authorList>
            <person name="Becking T."/>
            <person name="Chebbi M.A."/>
            <person name="Giraud I."/>
            <person name="Moumen B."/>
            <person name="Laverre T."/>
            <person name="Caubet Y."/>
            <person name="Peccoud J."/>
            <person name="Gilbert C."/>
            <person name="Cordaux R."/>
        </authorList>
    </citation>
    <scope>NUCLEOTIDE SEQUENCE [LARGE SCALE GENOMIC DNA]</scope>
    <source>
        <strain evidence="2">ANa2</strain>
        <tissue evidence="2">Whole body excluding digestive tract and cuticle</tissue>
    </source>
</reference>
<sequence>CLQIESVRPQLQVLNTSSIRFLIRNLTRVVHEVSSQSHLAETLTTIRSQVDGTSGQNGGLPSTSDPATRQQVIDLRQRVTSIESQILSLGEFENRLNSLEVSSGNSSRGSSQMSSRALRDIRLLKSR</sequence>
<comment type="caution">
    <text evidence="2">The sequence shown here is derived from an EMBL/GenBank/DDBJ whole genome shotgun (WGS) entry which is preliminary data.</text>
</comment>
<organism evidence="2 3">
    <name type="scientific">Armadillidium nasatum</name>
    <dbReference type="NCBI Taxonomy" id="96803"/>
    <lineage>
        <taxon>Eukaryota</taxon>
        <taxon>Metazoa</taxon>
        <taxon>Ecdysozoa</taxon>
        <taxon>Arthropoda</taxon>
        <taxon>Crustacea</taxon>
        <taxon>Multicrustacea</taxon>
        <taxon>Malacostraca</taxon>
        <taxon>Eumalacostraca</taxon>
        <taxon>Peracarida</taxon>
        <taxon>Isopoda</taxon>
        <taxon>Oniscidea</taxon>
        <taxon>Crinocheta</taxon>
        <taxon>Armadillidiidae</taxon>
        <taxon>Armadillidium</taxon>
    </lineage>
</organism>